<reference evidence="8" key="2">
    <citation type="submission" date="2025-08" db="UniProtKB">
        <authorList>
            <consortium name="Ensembl"/>
        </authorList>
    </citation>
    <scope>IDENTIFICATION</scope>
</reference>
<dbReference type="InterPro" id="IPR001164">
    <property type="entry name" value="ArfGAP_dom"/>
</dbReference>
<evidence type="ECO:0000256" key="6">
    <source>
        <dbReference type="SAM" id="MobiDB-lite"/>
    </source>
</evidence>
<keyword evidence="3 5" id="KW-0863">Zinc-finger</keyword>
<dbReference type="GO" id="GO:0005737">
    <property type="term" value="C:cytoplasm"/>
    <property type="evidence" value="ECO:0007669"/>
    <property type="project" value="TreeGrafter"/>
</dbReference>
<accession>A0A8C2R8U9</accession>
<dbReference type="AlphaFoldDB" id="A0A8C2R8U9"/>
<dbReference type="SUPFAM" id="SSF57863">
    <property type="entry name" value="ArfGap/RecO-like zinc finger"/>
    <property type="match status" value="1"/>
</dbReference>
<dbReference type="PRINTS" id="PR00405">
    <property type="entry name" value="REVINTRACTNG"/>
</dbReference>
<dbReference type="InterPro" id="IPR051718">
    <property type="entry name" value="ARF_GTPase-activating"/>
</dbReference>
<dbReference type="InterPro" id="IPR037278">
    <property type="entry name" value="ARFGAP/RecO"/>
</dbReference>
<dbReference type="PROSITE" id="PS50115">
    <property type="entry name" value="ARFGAP"/>
    <property type="match status" value="1"/>
</dbReference>
<dbReference type="Pfam" id="PF01412">
    <property type="entry name" value="ArfGap"/>
    <property type="match status" value="1"/>
</dbReference>
<evidence type="ECO:0000256" key="4">
    <source>
        <dbReference type="ARBA" id="ARBA00022833"/>
    </source>
</evidence>
<keyword evidence="1" id="KW-0343">GTPase activation</keyword>
<protein>
    <submittedName>
        <fullName evidence="8">Succinate dehydrogenase complex assembly factor 4</fullName>
    </submittedName>
</protein>
<evidence type="ECO:0000256" key="1">
    <source>
        <dbReference type="ARBA" id="ARBA00022468"/>
    </source>
</evidence>
<proteinExistence type="predicted"/>
<evidence type="ECO:0000256" key="5">
    <source>
        <dbReference type="PROSITE-ProRule" id="PRU00288"/>
    </source>
</evidence>
<dbReference type="CDD" id="cd08839">
    <property type="entry name" value="ArfGap_SMAP"/>
    <property type="match status" value="1"/>
</dbReference>
<gene>
    <name evidence="8" type="primary">SDHAF4</name>
</gene>
<dbReference type="InterPro" id="IPR044732">
    <property type="entry name" value="ArfGAP_SMAP1-like"/>
</dbReference>
<dbReference type="FunFam" id="1.10.220.150:FF:000009">
    <property type="entry name" value="stromal membrane-associated protein 1 isoform X1"/>
    <property type="match status" value="1"/>
</dbReference>
<dbReference type="GO" id="GO:0008270">
    <property type="term" value="F:zinc ion binding"/>
    <property type="evidence" value="ECO:0007669"/>
    <property type="project" value="UniProtKB-KW"/>
</dbReference>
<sequence>MYRCRLYSADQGSIWASLVAQTVTNLPAKKKKKESACNMGDLSLVPGLRRSPGEEGNGNPLQCCCLENSTDRAACSSWGHKELDTTEQLSEVNGPRWASWNIGVFICIRCAGIHRNLGVHISRVKSVNLDQWTPEQIQCMQDMGNTKARLLYEANLPENFRRPQTDQAVEFFIRDKYEKKKYYDKNAISITNVASSDAPLQPLVSSPSLQAAVEKNKLELQKKEDQQLEPKKSTSPKKAAEPTVDLLGLDGPAEAPVTNGSAVLGPALNDDLDIFGPMISNPLPATVMPPAQGPSSAPAAATLSAVTSGDLDLFTEQAAKSEEVAIQQQGAPGVFMGPANLPFTSQAAAAFPGFPSVGVPAPAAPGLVGSSPGPGAGMLVGVPVPSGFMGSAQAAVMPLAQGVVGPPGLVARLGAAQGRFGLQPAPQSPWNLPQVNQQMAGLSLGGAASAAGFGLVGADAQHAAVEVTPRWHSCSDTPSSPVHSFLQRS</sequence>
<dbReference type="GO" id="GO:0005096">
    <property type="term" value="F:GTPase activator activity"/>
    <property type="evidence" value="ECO:0007669"/>
    <property type="project" value="UniProtKB-KW"/>
</dbReference>
<name>A0A8C2R8U9_CAPHI</name>
<evidence type="ECO:0000256" key="2">
    <source>
        <dbReference type="ARBA" id="ARBA00022723"/>
    </source>
</evidence>
<dbReference type="GO" id="GO:2000369">
    <property type="term" value="P:regulation of clathrin-dependent endocytosis"/>
    <property type="evidence" value="ECO:0007669"/>
    <property type="project" value="TreeGrafter"/>
</dbReference>
<keyword evidence="2" id="KW-0479">Metal-binding</keyword>
<organism evidence="8">
    <name type="scientific">Capra hircus</name>
    <name type="common">Goat</name>
    <dbReference type="NCBI Taxonomy" id="9925"/>
    <lineage>
        <taxon>Eukaryota</taxon>
        <taxon>Metazoa</taxon>
        <taxon>Chordata</taxon>
        <taxon>Craniata</taxon>
        <taxon>Vertebrata</taxon>
        <taxon>Euteleostomi</taxon>
        <taxon>Mammalia</taxon>
        <taxon>Eutheria</taxon>
        <taxon>Laurasiatheria</taxon>
        <taxon>Artiodactyla</taxon>
        <taxon>Ruminantia</taxon>
        <taxon>Pecora</taxon>
        <taxon>Bovidae</taxon>
        <taxon>Caprinae</taxon>
        <taxon>Capra</taxon>
    </lineage>
</organism>
<feature type="region of interest" description="Disordered" evidence="6">
    <location>
        <begin position="220"/>
        <end position="243"/>
    </location>
</feature>
<dbReference type="Gene3D" id="1.10.220.150">
    <property type="entry name" value="Arf GTPase activating protein"/>
    <property type="match status" value="1"/>
</dbReference>
<evidence type="ECO:0000256" key="3">
    <source>
        <dbReference type="ARBA" id="ARBA00022771"/>
    </source>
</evidence>
<reference evidence="8" key="1">
    <citation type="submission" date="2019-03" db="EMBL/GenBank/DDBJ databases">
        <title>Genome sequencing and reference-guided assembly of Black Bengal Goat (Capra hircus).</title>
        <authorList>
            <person name="Siddiki A.Z."/>
            <person name="Baten A."/>
            <person name="Billah M."/>
            <person name="Alam M.A.U."/>
            <person name="Shawrob K.S.M."/>
            <person name="Saha S."/>
            <person name="Chowdhury M."/>
            <person name="Rahman A.H."/>
            <person name="Stear M."/>
            <person name="Miah G."/>
            <person name="Das G.B."/>
            <person name="Hossain M.M."/>
            <person name="Kumkum M."/>
            <person name="Islam M.S."/>
            <person name="Mollah A.M."/>
            <person name="Ahsan A."/>
            <person name="Tusar F."/>
            <person name="Khan M.K.I."/>
        </authorList>
    </citation>
    <scope>NUCLEOTIDE SEQUENCE [LARGE SCALE GENOMIC DNA]</scope>
</reference>
<evidence type="ECO:0000313" key="8">
    <source>
        <dbReference type="Ensembl" id="ENSCHIP00010025326.1"/>
    </source>
</evidence>
<evidence type="ECO:0000259" key="7">
    <source>
        <dbReference type="PROSITE" id="PS50115"/>
    </source>
</evidence>
<keyword evidence="4" id="KW-0862">Zinc</keyword>
<feature type="compositionally biased region" description="Basic and acidic residues" evidence="6">
    <location>
        <begin position="220"/>
        <end position="232"/>
    </location>
</feature>
<dbReference type="PANTHER" id="PTHR45705">
    <property type="entry name" value="FI20236P1"/>
    <property type="match status" value="1"/>
</dbReference>
<feature type="domain" description="Arf-GAP" evidence="7">
    <location>
        <begin position="66"/>
        <end position="190"/>
    </location>
</feature>
<dbReference type="Ensembl" id="ENSCHIT00010035733.1">
    <property type="protein sequence ID" value="ENSCHIP00010025326.1"/>
    <property type="gene ID" value="ENSCHIG00010018586.1"/>
</dbReference>
<dbReference type="SMART" id="SM00105">
    <property type="entry name" value="ArfGap"/>
    <property type="match status" value="1"/>
</dbReference>
<dbReference type="InterPro" id="IPR038508">
    <property type="entry name" value="ArfGAP_dom_sf"/>
</dbReference>
<dbReference type="PANTHER" id="PTHR45705:SF8">
    <property type="entry name" value="STROMAL MEMBRANE-ASSOCIATED PROTEIN 1"/>
    <property type="match status" value="1"/>
</dbReference>